<dbReference type="EMBL" id="CAMXCT020000996">
    <property type="protein sequence ID" value="CAL1138872.1"/>
    <property type="molecule type" value="Genomic_DNA"/>
</dbReference>
<dbReference type="Pfam" id="PF04828">
    <property type="entry name" value="GFA"/>
    <property type="match status" value="1"/>
</dbReference>
<comment type="caution">
    <text evidence="6">The sequence shown here is derived from an EMBL/GenBank/DDBJ whole genome shotgun (WGS) entry which is preliminary data.</text>
</comment>
<dbReference type="PANTHER" id="PTHR33337">
    <property type="entry name" value="GFA DOMAIN-CONTAINING PROTEIN"/>
    <property type="match status" value="1"/>
</dbReference>
<evidence type="ECO:0000313" key="6">
    <source>
        <dbReference type="EMBL" id="CAI3985497.1"/>
    </source>
</evidence>
<accession>A0A9P1C6D4</accession>
<dbReference type="SUPFAM" id="SSF51316">
    <property type="entry name" value="Mss4-like"/>
    <property type="match status" value="1"/>
</dbReference>
<dbReference type="InterPro" id="IPR011057">
    <property type="entry name" value="Mss4-like_sf"/>
</dbReference>
<keyword evidence="2" id="KW-0479">Metal-binding</keyword>
<evidence type="ECO:0000313" key="7">
    <source>
        <dbReference type="EMBL" id="CAL1138872.1"/>
    </source>
</evidence>
<dbReference type="OrthoDB" id="6329284at2759"/>
<dbReference type="InterPro" id="IPR006913">
    <property type="entry name" value="CENP-V/GFA"/>
</dbReference>
<reference evidence="6" key="1">
    <citation type="submission" date="2022-10" db="EMBL/GenBank/DDBJ databases">
        <authorList>
            <person name="Chen Y."/>
            <person name="Dougan E. K."/>
            <person name="Chan C."/>
            <person name="Rhodes N."/>
            <person name="Thang M."/>
        </authorList>
    </citation>
    <scope>NUCLEOTIDE SEQUENCE</scope>
</reference>
<proteinExistence type="inferred from homology"/>
<evidence type="ECO:0000256" key="4">
    <source>
        <dbReference type="ARBA" id="ARBA00023239"/>
    </source>
</evidence>
<dbReference type="GO" id="GO:0016846">
    <property type="term" value="F:carbon-sulfur lyase activity"/>
    <property type="evidence" value="ECO:0007669"/>
    <property type="project" value="InterPro"/>
</dbReference>
<gene>
    <name evidence="6" type="ORF">C1SCF055_LOCUS12941</name>
</gene>
<evidence type="ECO:0000313" key="8">
    <source>
        <dbReference type="EMBL" id="CAL4772809.1"/>
    </source>
</evidence>
<dbReference type="EMBL" id="CAMXCT030000996">
    <property type="protein sequence ID" value="CAL4772809.1"/>
    <property type="molecule type" value="Genomic_DNA"/>
</dbReference>
<dbReference type="AlphaFoldDB" id="A0A9P1C6D4"/>
<comment type="similarity">
    <text evidence="1">Belongs to the Gfa family.</text>
</comment>
<evidence type="ECO:0000313" key="9">
    <source>
        <dbReference type="Proteomes" id="UP001152797"/>
    </source>
</evidence>
<dbReference type="GO" id="GO:0046872">
    <property type="term" value="F:metal ion binding"/>
    <property type="evidence" value="ECO:0007669"/>
    <property type="project" value="UniProtKB-KW"/>
</dbReference>
<name>A0A9P1C6D4_9DINO</name>
<dbReference type="Proteomes" id="UP001152797">
    <property type="component" value="Unassembled WGS sequence"/>
</dbReference>
<sequence length="187" mass="21027">MKSFLRRPATAMVPMVQRWASTMSKNVVLAQCGCGGVQFEADLRKGIPQLTVCNCAACRKVTGAVQLPFLALPRKSVTFTEEATLREWEPTALAKRLFCTGCGAQIAMDYREENTIWICLGLLCDDQHFNDWLKNVVNDDGHINLKYPCGHIFWESRPPIVEVLYGDHTHLPVSEDFGVYVYDAAQE</sequence>
<evidence type="ECO:0000259" key="5">
    <source>
        <dbReference type="PROSITE" id="PS51891"/>
    </source>
</evidence>
<evidence type="ECO:0000256" key="2">
    <source>
        <dbReference type="ARBA" id="ARBA00022723"/>
    </source>
</evidence>
<dbReference type="PANTHER" id="PTHR33337:SF40">
    <property type="entry name" value="CENP-V_GFA DOMAIN-CONTAINING PROTEIN-RELATED"/>
    <property type="match status" value="1"/>
</dbReference>
<organism evidence="6">
    <name type="scientific">Cladocopium goreaui</name>
    <dbReference type="NCBI Taxonomy" id="2562237"/>
    <lineage>
        <taxon>Eukaryota</taxon>
        <taxon>Sar</taxon>
        <taxon>Alveolata</taxon>
        <taxon>Dinophyceae</taxon>
        <taxon>Suessiales</taxon>
        <taxon>Symbiodiniaceae</taxon>
        <taxon>Cladocopium</taxon>
    </lineage>
</organism>
<reference evidence="7" key="2">
    <citation type="submission" date="2024-04" db="EMBL/GenBank/DDBJ databases">
        <authorList>
            <person name="Chen Y."/>
            <person name="Shah S."/>
            <person name="Dougan E. K."/>
            <person name="Thang M."/>
            <person name="Chan C."/>
        </authorList>
    </citation>
    <scope>NUCLEOTIDE SEQUENCE [LARGE SCALE GENOMIC DNA]</scope>
</reference>
<dbReference type="PROSITE" id="PS51891">
    <property type="entry name" value="CENP_V_GFA"/>
    <property type="match status" value="1"/>
</dbReference>
<keyword evidence="9" id="KW-1185">Reference proteome</keyword>
<keyword evidence="4" id="KW-0456">Lyase</keyword>
<protein>
    <submittedName>
        <fullName evidence="8">CENP-V/GFA domain-containing protein</fullName>
    </submittedName>
</protein>
<evidence type="ECO:0000256" key="1">
    <source>
        <dbReference type="ARBA" id="ARBA00005495"/>
    </source>
</evidence>
<dbReference type="Gene3D" id="3.90.1590.10">
    <property type="entry name" value="glutathione-dependent formaldehyde- activating enzyme (gfa)"/>
    <property type="match status" value="1"/>
</dbReference>
<evidence type="ECO:0000256" key="3">
    <source>
        <dbReference type="ARBA" id="ARBA00022833"/>
    </source>
</evidence>
<keyword evidence="3" id="KW-0862">Zinc</keyword>
<dbReference type="EMBL" id="CAMXCT010000996">
    <property type="protein sequence ID" value="CAI3985497.1"/>
    <property type="molecule type" value="Genomic_DNA"/>
</dbReference>
<feature type="domain" description="CENP-V/GFA" evidence="5">
    <location>
        <begin position="28"/>
        <end position="155"/>
    </location>
</feature>